<proteinExistence type="predicted"/>
<dbReference type="EMBL" id="VSSQ01119659">
    <property type="protein sequence ID" value="MPN52997.1"/>
    <property type="molecule type" value="Genomic_DNA"/>
</dbReference>
<name>A0A645IP32_9ZZZZ</name>
<accession>A0A645IP32</accession>
<comment type="caution">
    <text evidence="1">The sequence shown here is derived from an EMBL/GenBank/DDBJ whole genome shotgun (WGS) entry which is preliminary data.</text>
</comment>
<dbReference type="AlphaFoldDB" id="A0A645IP32"/>
<organism evidence="1">
    <name type="scientific">bioreactor metagenome</name>
    <dbReference type="NCBI Taxonomy" id="1076179"/>
    <lineage>
        <taxon>unclassified sequences</taxon>
        <taxon>metagenomes</taxon>
        <taxon>ecological metagenomes</taxon>
    </lineage>
</organism>
<protein>
    <submittedName>
        <fullName evidence="1">Uncharacterized protein</fullName>
    </submittedName>
</protein>
<reference evidence="1" key="1">
    <citation type="submission" date="2019-08" db="EMBL/GenBank/DDBJ databases">
        <authorList>
            <person name="Kucharzyk K."/>
            <person name="Murdoch R.W."/>
            <person name="Higgins S."/>
            <person name="Loffler F."/>
        </authorList>
    </citation>
    <scope>NUCLEOTIDE SEQUENCE</scope>
</reference>
<sequence length="87" mass="9649">MAPIIGHHNIQTQTIPFKTILNSRNHYWFGLAGELHDAYTPALSTVGFTSILYIPQSLALLAYLIADSGKPVRPKCTGWVTNPEWIA</sequence>
<evidence type="ECO:0000313" key="1">
    <source>
        <dbReference type="EMBL" id="MPN52997.1"/>
    </source>
</evidence>
<gene>
    <name evidence="1" type="ORF">SDC9_200660</name>
</gene>